<evidence type="ECO:0000313" key="11">
    <source>
        <dbReference type="Proteomes" id="UP001042704"/>
    </source>
</evidence>
<keyword evidence="7 8" id="KW-0472">Membrane</keyword>
<feature type="transmembrane region" description="Helical" evidence="9">
    <location>
        <begin position="345"/>
        <end position="366"/>
    </location>
</feature>
<gene>
    <name evidence="10" type="ORF">RJ40_01855</name>
</gene>
<evidence type="ECO:0000256" key="2">
    <source>
        <dbReference type="ARBA" id="ARBA00005697"/>
    </source>
</evidence>
<dbReference type="InterPro" id="IPR006043">
    <property type="entry name" value="NCS2"/>
</dbReference>
<feature type="transmembrane region" description="Helical" evidence="9">
    <location>
        <begin position="378"/>
        <end position="407"/>
    </location>
</feature>
<evidence type="ECO:0000313" key="10">
    <source>
        <dbReference type="EMBL" id="QSZ66331.1"/>
    </source>
</evidence>
<feature type="transmembrane region" description="Helical" evidence="9">
    <location>
        <begin position="238"/>
        <end position="259"/>
    </location>
</feature>
<comment type="subcellular location">
    <subcellularLocation>
        <location evidence="1 8">Cell membrane</location>
        <topology evidence="1 8">Multi-pass membrane protein</topology>
    </subcellularLocation>
</comment>
<dbReference type="Pfam" id="PF00860">
    <property type="entry name" value="Xan_ur_permease"/>
    <property type="match status" value="1"/>
</dbReference>
<dbReference type="GO" id="GO:0005345">
    <property type="term" value="F:purine nucleobase transmembrane transporter activity"/>
    <property type="evidence" value="ECO:0007669"/>
    <property type="project" value="TreeGrafter"/>
</dbReference>
<dbReference type="RefSeq" id="WP_265581660.1">
    <property type="nucleotide sequence ID" value="NZ_CP036172.1"/>
</dbReference>
<comment type="similarity">
    <text evidence="2 8">Belongs to the nucleobase:cation symporter-2 (NCS2) (TC 2.A.40) family. Azg-like subfamily.</text>
</comment>
<proteinExistence type="inferred from homology"/>
<feature type="transmembrane region" description="Helical" evidence="9">
    <location>
        <begin position="199"/>
        <end position="218"/>
    </location>
</feature>
<evidence type="ECO:0000256" key="5">
    <source>
        <dbReference type="ARBA" id="ARBA00022692"/>
    </source>
</evidence>
<keyword evidence="3 8" id="KW-0813">Transport</keyword>
<dbReference type="PANTHER" id="PTHR43337:SF1">
    <property type="entry name" value="XANTHINE_URACIL PERMEASE C887.17-RELATED"/>
    <property type="match status" value="1"/>
</dbReference>
<feature type="transmembrane region" description="Helical" evidence="9">
    <location>
        <begin position="99"/>
        <end position="121"/>
    </location>
</feature>
<evidence type="ECO:0000256" key="3">
    <source>
        <dbReference type="ARBA" id="ARBA00022448"/>
    </source>
</evidence>
<keyword evidence="5 8" id="KW-0812">Transmembrane</keyword>
<reference evidence="10" key="1">
    <citation type="journal article" date="2001" name="Int. J. Syst. Evol. Microbiol.">
        <title>Methanofollis aquaemaris sp. nov., a methanogen isolated from an aquaculture fish pond.</title>
        <authorList>
            <person name="Lai M.C."/>
            <person name="Chen S.C."/>
        </authorList>
    </citation>
    <scope>NUCLEOTIDE SEQUENCE</scope>
    <source>
        <strain evidence="10">N2F9704</strain>
    </source>
</reference>
<dbReference type="InterPro" id="IPR026033">
    <property type="entry name" value="Azg-like_bact_archaea"/>
</dbReference>
<accession>A0A8A3S3L5</accession>
<reference evidence="10" key="2">
    <citation type="submission" date="2019-02" db="EMBL/GenBank/DDBJ databases">
        <authorList>
            <person name="Chen S.-C."/>
            <person name="Chien H.-H."/>
            <person name="Lai M.-C."/>
        </authorList>
    </citation>
    <scope>NUCLEOTIDE SEQUENCE</scope>
    <source>
        <strain evidence="10">N2F9704</strain>
    </source>
</reference>
<organism evidence="10 11">
    <name type="scientific">Methanofollis aquaemaris</name>
    <dbReference type="NCBI Taxonomy" id="126734"/>
    <lineage>
        <taxon>Archaea</taxon>
        <taxon>Methanobacteriati</taxon>
        <taxon>Methanobacteriota</taxon>
        <taxon>Stenosarchaea group</taxon>
        <taxon>Methanomicrobia</taxon>
        <taxon>Methanomicrobiales</taxon>
        <taxon>Methanomicrobiaceae</taxon>
        <taxon>Methanofollis</taxon>
    </lineage>
</organism>
<evidence type="ECO:0000256" key="1">
    <source>
        <dbReference type="ARBA" id="ARBA00004651"/>
    </source>
</evidence>
<dbReference type="AlphaFoldDB" id="A0A8A3S3L5"/>
<feature type="transmembrane region" description="Helical" evidence="9">
    <location>
        <begin position="133"/>
        <end position="153"/>
    </location>
</feature>
<feature type="transmembrane region" description="Helical" evidence="9">
    <location>
        <begin position="23"/>
        <end position="44"/>
    </location>
</feature>
<protein>
    <submittedName>
        <fullName evidence="10">NCS2 family permease</fullName>
    </submittedName>
</protein>
<feature type="transmembrane region" description="Helical" evidence="9">
    <location>
        <begin position="51"/>
        <end position="73"/>
    </location>
</feature>
<keyword evidence="6 8" id="KW-1133">Transmembrane helix</keyword>
<evidence type="ECO:0000256" key="7">
    <source>
        <dbReference type="ARBA" id="ARBA00023136"/>
    </source>
</evidence>
<dbReference type="PIRSF" id="PIRSF005353">
    <property type="entry name" value="PbuG"/>
    <property type="match status" value="1"/>
</dbReference>
<dbReference type="GO" id="GO:0005886">
    <property type="term" value="C:plasma membrane"/>
    <property type="evidence" value="ECO:0007669"/>
    <property type="project" value="UniProtKB-SubCell"/>
</dbReference>
<dbReference type="Proteomes" id="UP001042704">
    <property type="component" value="Chromosome"/>
</dbReference>
<keyword evidence="4 8" id="KW-1003">Cell membrane</keyword>
<evidence type="ECO:0000256" key="9">
    <source>
        <dbReference type="SAM" id="Phobius"/>
    </source>
</evidence>
<evidence type="ECO:0000256" key="8">
    <source>
        <dbReference type="PIRNR" id="PIRNR005353"/>
    </source>
</evidence>
<evidence type="ECO:0000256" key="4">
    <source>
        <dbReference type="ARBA" id="ARBA00022475"/>
    </source>
</evidence>
<feature type="transmembrane region" description="Helical" evidence="9">
    <location>
        <begin position="173"/>
        <end position="192"/>
    </location>
</feature>
<dbReference type="InterPro" id="IPR045018">
    <property type="entry name" value="Azg-like"/>
</dbReference>
<dbReference type="GeneID" id="76423062"/>
<feature type="transmembrane region" description="Helical" evidence="9">
    <location>
        <begin position="322"/>
        <end position="339"/>
    </location>
</feature>
<dbReference type="KEGG" id="maqe:RJ40_01855"/>
<evidence type="ECO:0000256" key="6">
    <source>
        <dbReference type="ARBA" id="ARBA00022989"/>
    </source>
</evidence>
<keyword evidence="11" id="KW-1185">Reference proteome</keyword>
<sequence length="437" mass="45998">MGENFLERHFRLSEHGTSVKKEFVGGLVTFMTMAYIIVVNPAILEAAGMPFGPAMVATILSAIFGTVIMGIYANRPFAIAPYMGENAFVAYTVCGVLGYSWQTALGAVFISGVLLTILTLTKSRNLMVEAVPHNLKVSFAVGIGMFITFIGLVNSKIVVLGVEGAPLHIGQVTSPEVLIAVVGFLIMAALMIRKVKGAVLIGILSAALLAFAGGVAKAPEQIVSMPPDVSAVFLQLDVLGALSWGFFAVILTMFTMDFLDTMGTLVGASAKAGFLDEDGNLPEIEKPFLADSLATVFGAVAGTTTTGTFVESAAGIEEGGRTGLCALVVAAFFALGLFFSPLFAAIPAAATGPALIIVGILMMSAVKDLEFEDYAEAIPAFAVIVLMSFTYNMGVGLCAGFVLFPLLKVVQGKVRDVKPAAWVLFLLCLAFFIFYPY</sequence>
<feature type="transmembrane region" description="Helical" evidence="9">
    <location>
        <begin position="419"/>
        <end position="435"/>
    </location>
</feature>
<dbReference type="PANTHER" id="PTHR43337">
    <property type="entry name" value="XANTHINE/URACIL PERMEASE C887.17-RELATED"/>
    <property type="match status" value="1"/>
</dbReference>
<name>A0A8A3S3L5_9EURY</name>
<dbReference type="EMBL" id="CP036172">
    <property type="protein sequence ID" value="QSZ66331.1"/>
    <property type="molecule type" value="Genomic_DNA"/>
</dbReference>